<dbReference type="OrthoDB" id="5292471at2"/>
<feature type="binding site" evidence="13">
    <location>
        <position position="262"/>
    </location>
    <ligand>
        <name>Mg(2+)</name>
        <dbReference type="ChEBI" id="CHEBI:18420"/>
        <label>1</label>
    </ligand>
</feature>
<dbReference type="EC" id="3.6.1.13" evidence="3"/>
<dbReference type="Gene3D" id="3.90.79.10">
    <property type="entry name" value="Nucleoside Triphosphate Pyrophosphohydrolase"/>
    <property type="match status" value="1"/>
</dbReference>
<keyword evidence="7 13" id="KW-0460">Magnesium</keyword>
<dbReference type="GO" id="GO:0019144">
    <property type="term" value="F:ADP-sugar diphosphatase activity"/>
    <property type="evidence" value="ECO:0007669"/>
    <property type="project" value="TreeGrafter"/>
</dbReference>
<evidence type="ECO:0000256" key="5">
    <source>
        <dbReference type="ARBA" id="ARBA00022723"/>
    </source>
</evidence>
<comment type="catalytic activity">
    <reaction evidence="12">
        <text>ADP-D-ribose + H2O = D-ribose 5-phosphate + AMP + 2 H(+)</text>
        <dbReference type="Rhea" id="RHEA:10412"/>
        <dbReference type="ChEBI" id="CHEBI:15377"/>
        <dbReference type="ChEBI" id="CHEBI:15378"/>
        <dbReference type="ChEBI" id="CHEBI:57967"/>
        <dbReference type="ChEBI" id="CHEBI:78346"/>
        <dbReference type="ChEBI" id="CHEBI:456215"/>
        <dbReference type="EC" id="3.6.1.13"/>
    </reaction>
</comment>
<keyword evidence="17" id="KW-1185">Reference proteome</keyword>
<dbReference type="InterPro" id="IPR000086">
    <property type="entry name" value="NUDIX_hydrolase_dom"/>
</dbReference>
<comment type="similarity">
    <text evidence="2">Belongs to the Nudix hydrolase family. NudF subfamily.</text>
</comment>
<dbReference type="GO" id="GO:0046872">
    <property type="term" value="F:metal ion binding"/>
    <property type="evidence" value="ECO:0007669"/>
    <property type="project" value="UniProtKB-KW"/>
</dbReference>
<dbReference type="InterPro" id="IPR009288">
    <property type="entry name" value="AIG2-like_dom"/>
</dbReference>
<dbReference type="SUPFAM" id="SSF110857">
    <property type="entry name" value="Gamma-glutamyl cyclotransferase-like"/>
    <property type="match status" value="1"/>
</dbReference>
<evidence type="ECO:0000256" key="4">
    <source>
        <dbReference type="ARBA" id="ARBA00013297"/>
    </source>
</evidence>
<dbReference type="PANTHER" id="PTHR11839">
    <property type="entry name" value="UDP/ADP-SUGAR PYROPHOSPHATASE"/>
    <property type="match status" value="1"/>
</dbReference>
<keyword evidence="6" id="KW-0378">Hydrolase</keyword>
<dbReference type="InterPro" id="IPR015797">
    <property type="entry name" value="NUDIX_hydrolase-like_dom_sf"/>
</dbReference>
<evidence type="ECO:0000256" key="10">
    <source>
        <dbReference type="ARBA" id="ARBA00030308"/>
    </source>
</evidence>
<dbReference type="Pfam" id="PF06094">
    <property type="entry name" value="GGACT"/>
    <property type="match status" value="1"/>
</dbReference>
<feature type="binding site" evidence="13">
    <location>
        <position position="282"/>
    </location>
    <ligand>
        <name>Mg(2+)</name>
        <dbReference type="ChEBI" id="CHEBI:18420"/>
        <label>1</label>
    </ligand>
</feature>
<dbReference type="Proteomes" id="UP000004318">
    <property type="component" value="Unassembled WGS sequence"/>
</dbReference>
<keyword evidence="5 13" id="KW-0479">Metal-binding</keyword>
<organism evidence="16 17">
    <name type="scientific">Pseudooceanicola batsensis (strain ATCC BAA-863 / DSM 15984 / KCTC 12145 / HTCC2597)</name>
    <name type="common">Oceanicola batsensis</name>
    <dbReference type="NCBI Taxonomy" id="252305"/>
    <lineage>
        <taxon>Bacteria</taxon>
        <taxon>Pseudomonadati</taxon>
        <taxon>Pseudomonadota</taxon>
        <taxon>Alphaproteobacteria</taxon>
        <taxon>Rhodobacterales</taxon>
        <taxon>Paracoccaceae</taxon>
        <taxon>Pseudooceanicola</taxon>
    </lineage>
</organism>
<protein>
    <recommendedName>
        <fullName evidence="4">ADP-ribose pyrophosphatase</fullName>
        <ecNumber evidence="3">3.6.1.13</ecNumber>
    </recommendedName>
    <alternativeName>
        <fullName evidence="9">ADP-ribose diphosphatase</fullName>
    </alternativeName>
    <alternativeName>
        <fullName evidence="11">ADP-ribose phosphohydrolase</fullName>
    </alternativeName>
    <alternativeName>
        <fullName evidence="10">Adenosine diphosphoribose pyrophosphatase</fullName>
    </alternativeName>
</protein>
<evidence type="ECO:0000256" key="7">
    <source>
        <dbReference type="ARBA" id="ARBA00022842"/>
    </source>
</evidence>
<evidence type="ECO:0000256" key="6">
    <source>
        <dbReference type="ARBA" id="ARBA00022801"/>
    </source>
</evidence>
<comment type="cofactor">
    <cofactor evidence="1 13">
        <name>Mg(2+)</name>
        <dbReference type="ChEBI" id="CHEBI:18420"/>
    </cofactor>
</comment>
<name>A3U2K4_PSEBH</name>
<dbReference type="NCBIfam" id="TIGR00052">
    <property type="entry name" value="nudix-type nucleoside diphosphatase, YffH/AdpP family"/>
    <property type="match status" value="1"/>
</dbReference>
<dbReference type="SUPFAM" id="SSF55811">
    <property type="entry name" value="Nudix"/>
    <property type="match status" value="1"/>
</dbReference>
<gene>
    <name evidence="16" type="ORF">OB2597_04038</name>
</gene>
<dbReference type="PROSITE" id="PS00893">
    <property type="entry name" value="NUDIX_BOX"/>
    <property type="match status" value="1"/>
</dbReference>
<evidence type="ECO:0000256" key="13">
    <source>
        <dbReference type="PIRSR" id="PIRSR604385-2"/>
    </source>
</evidence>
<evidence type="ECO:0000256" key="2">
    <source>
        <dbReference type="ARBA" id="ARBA00007482"/>
    </source>
</evidence>
<dbReference type="GO" id="GO:0047631">
    <property type="term" value="F:ADP-ribose diphosphatase activity"/>
    <property type="evidence" value="ECO:0007669"/>
    <property type="project" value="UniProtKB-EC"/>
</dbReference>
<dbReference type="RefSeq" id="WP_009805057.1">
    <property type="nucleotide sequence ID" value="NZ_CH724131.1"/>
</dbReference>
<evidence type="ECO:0000256" key="9">
    <source>
        <dbReference type="ARBA" id="ARBA00030162"/>
    </source>
</evidence>
<dbReference type="GO" id="GO:0019693">
    <property type="term" value="P:ribose phosphate metabolic process"/>
    <property type="evidence" value="ECO:0007669"/>
    <property type="project" value="TreeGrafter"/>
</dbReference>
<accession>A3U2K4</accession>
<dbReference type="PROSITE" id="PS51462">
    <property type="entry name" value="NUDIX"/>
    <property type="match status" value="1"/>
</dbReference>
<feature type="binding site" evidence="13">
    <location>
        <position position="331"/>
    </location>
    <ligand>
        <name>Mg(2+)</name>
        <dbReference type="ChEBI" id="CHEBI:18420"/>
        <label>1</label>
    </ligand>
</feature>
<comment type="caution">
    <text evidence="16">The sequence shown here is derived from an EMBL/GenBank/DDBJ whole genome shotgun (WGS) entry which is preliminary data.</text>
</comment>
<evidence type="ECO:0000256" key="11">
    <source>
        <dbReference type="ARBA" id="ARBA00033056"/>
    </source>
</evidence>
<feature type="binding site" evidence="13">
    <location>
        <position position="278"/>
    </location>
    <ligand>
        <name>Mg(2+)</name>
        <dbReference type="ChEBI" id="CHEBI:18420"/>
        <label>1</label>
    </ligand>
</feature>
<evidence type="ECO:0000313" key="16">
    <source>
        <dbReference type="EMBL" id="EAQ01578.1"/>
    </source>
</evidence>
<comment type="function">
    <text evidence="8">Acts on ADP-mannose and ADP-glucose as well as ADP-ribose. Prevents glycogen biosynthesis. The reaction catalyzed by this enzyme is a limiting step of the gluconeogenic process.</text>
</comment>
<feature type="domain" description="Nudix hydrolase" evidence="15">
    <location>
        <begin position="220"/>
        <end position="365"/>
    </location>
</feature>
<dbReference type="Pfam" id="PF00293">
    <property type="entry name" value="NUDIX"/>
    <property type="match status" value="1"/>
</dbReference>
<proteinExistence type="inferred from homology"/>
<evidence type="ECO:0000256" key="1">
    <source>
        <dbReference type="ARBA" id="ARBA00001946"/>
    </source>
</evidence>
<dbReference type="InterPro" id="IPR004385">
    <property type="entry name" value="NDP_pyrophosphatase"/>
</dbReference>
<dbReference type="GO" id="GO:0006753">
    <property type="term" value="P:nucleoside phosphate metabolic process"/>
    <property type="evidence" value="ECO:0007669"/>
    <property type="project" value="TreeGrafter"/>
</dbReference>
<evidence type="ECO:0000256" key="12">
    <source>
        <dbReference type="ARBA" id="ARBA00049546"/>
    </source>
</evidence>
<evidence type="ECO:0000256" key="8">
    <source>
        <dbReference type="ARBA" id="ARBA00025164"/>
    </source>
</evidence>
<dbReference type="InterPro" id="IPR013024">
    <property type="entry name" value="GGCT-like"/>
</dbReference>
<feature type="short sequence motif" description="Nudix box" evidence="14">
    <location>
        <begin position="263"/>
        <end position="285"/>
    </location>
</feature>
<sequence length="375" mass="41441">MAGSLSVFLFGTLRHQPLLEIVSGGAPRQQPASLPGWRVAAVAGQVYPVLVAEAQGVAEGSLVELSQDELDRLVHYEDAFGYAPRVVDVLTDRGRQRAQVFRPVHEEAGTPAGDWSLEDWAARAGARACHAAREIMRYRGSYSGEALRFRRPQIEARAQSRVAAMQAPRPQVGWDCPSDRVEVAGRSVDHAGYFVAETVRLRHPRFGGGVSDEISREVFVAAEASIVLPYDPVRDRILLVEQFRMGPWRRGAAYPWMLEPVAGRVDAGETPEEAARREAEEEAGLTLHDLRPIGAGYPTPGYSTEYFHIYLGLCDLPDGIAGHFGEAGENEDIRTHVLEWPQAEDLLFRGEADNMPLVLALTWLLRERSGLRRSA</sequence>
<evidence type="ECO:0000256" key="3">
    <source>
        <dbReference type="ARBA" id="ARBA00012453"/>
    </source>
</evidence>
<dbReference type="eggNOG" id="COG0494">
    <property type="taxonomic scope" value="Bacteria"/>
</dbReference>
<dbReference type="AlphaFoldDB" id="A3U2K4"/>
<dbReference type="CDD" id="cd24155">
    <property type="entry name" value="NUDIX_ADPRase"/>
    <property type="match status" value="1"/>
</dbReference>
<dbReference type="Gene3D" id="3.10.490.10">
    <property type="entry name" value="Gamma-glutamyl cyclotransferase-like"/>
    <property type="match status" value="1"/>
</dbReference>
<dbReference type="PANTHER" id="PTHR11839:SF5">
    <property type="entry name" value="ADP-RIBOSE PYROPHOSPHATASE"/>
    <property type="match status" value="1"/>
</dbReference>
<dbReference type="STRING" id="252305.OB2597_04038"/>
<dbReference type="HOGENOM" id="CLU_040290_0_0_5"/>
<evidence type="ECO:0000259" key="15">
    <source>
        <dbReference type="PROSITE" id="PS51462"/>
    </source>
</evidence>
<dbReference type="CDD" id="cd06661">
    <property type="entry name" value="GGCT_like"/>
    <property type="match status" value="1"/>
</dbReference>
<reference evidence="16 17" key="1">
    <citation type="journal article" date="2010" name="J. Bacteriol.">
        <title>Genome sequences of Oceanicola granulosus HTCC2516(T) and Oceanicola batsensis HTCC2597(TDelta).</title>
        <authorList>
            <person name="Thrash J.C."/>
            <person name="Cho J.C."/>
            <person name="Vergin K.L."/>
            <person name="Giovannoni S.J."/>
        </authorList>
    </citation>
    <scope>NUCLEOTIDE SEQUENCE [LARGE SCALE GENOMIC DNA]</scope>
    <source>
        <strain evidence="17">ATCC BAA-863 / DSM 15984 / KCTC 12145 / HTCC2597</strain>
    </source>
</reference>
<dbReference type="InterPro" id="IPR036568">
    <property type="entry name" value="GGCT-like_sf"/>
</dbReference>
<dbReference type="GO" id="GO:0005829">
    <property type="term" value="C:cytosol"/>
    <property type="evidence" value="ECO:0007669"/>
    <property type="project" value="TreeGrafter"/>
</dbReference>
<dbReference type="InterPro" id="IPR020084">
    <property type="entry name" value="NUDIX_hydrolase_CS"/>
</dbReference>
<evidence type="ECO:0000256" key="14">
    <source>
        <dbReference type="PIRSR" id="PIRSR604385-3"/>
    </source>
</evidence>
<evidence type="ECO:0000313" key="17">
    <source>
        <dbReference type="Proteomes" id="UP000004318"/>
    </source>
</evidence>
<dbReference type="EMBL" id="AAMO01000012">
    <property type="protein sequence ID" value="EAQ01578.1"/>
    <property type="molecule type" value="Genomic_DNA"/>
</dbReference>